<keyword evidence="1" id="KW-0812">Transmembrane</keyword>
<reference evidence="2" key="1">
    <citation type="submission" date="2014-05" db="EMBL/GenBank/DDBJ databases">
        <authorList>
            <person name="Chronopoulou M."/>
        </authorList>
    </citation>
    <scope>NUCLEOTIDE SEQUENCE</scope>
    <source>
        <tissue evidence="2">Whole organism</tissue>
    </source>
</reference>
<keyword evidence="1" id="KW-0472">Membrane</keyword>
<feature type="non-terminal residue" evidence="2">
    <location>
        <position position="88"/>
    </location>
</feature>
<accession>A0A0K2TAJ5</accession>
<sequence length="88" mass="10532">MLVKFDAFIDNFHWSTRSVLIFVVHITRTESLEPLLWCSLPYCIVSIHIFFTLLRLFTLIVAILKNVSNLVFFYFHLRTLKYTTDFIK</sequence>
<feature type="transmembrane region" description="Helical" evidence="1">
    <location>
        <begin position="39"/>
        <end position="64"/>
    </location>
</feature>
<dbReference type="AlphaFoldDB" id="A0A0K2TAJ5"/>
<evidence type="ECO:0000313" key="2">
    <source>
        <dbReference type="EMBL" id="CDW22835.1"/>
    </source>
</evidence>
<name>A0A0K2TAJ5_LEPSM</name>
<keyword evidence="1" id="KW-1133">Transmembrane helix</keyword>
<organism evidence="2">
    <name type="scientific">Lepeophtheirus salmonis</name>
    <name type="common">Salmon louse</name>
    <name type="synonym">Caligus salmonis</name>
    <dbReference type="NCBI Taxonomy" id="72036"/>
    <lineage>
        <taxon>Eukaryota</taxon>
        <taxon>Metazoa</taxon>
        <taxon>Ecdysozoa</taxon>
        <taxon>Arthropoda</taxon>
        <taxon>Crustacea</taxon>
        <taxon>Multicrustacea</taxon>
        <taxon>Hexanauplia</taxon>
        <taxon>Copepoda</taxon>
        <taxon>Siphonostomatoida</taxon>
        <taxon>Caligidae</taxon>
        <taxon>Lepeophtheirus</taxon>
    </lineage>
</organism>
<evidence type="ECO:0000256" key="1">
    <source>
        <dbReference type="SAM" id="Phobius"/>
    </source>
</evidence>
<proteinExistence type="predicted"/>
<dbReference type="EMBL" id="HACA01005474">
    <property type="protein sequence ID" value="CDW22835.1"/>
    <property type="molecule type" value="Transcribed_RNA"/>
</dbReference>
<protein>
    <submittedName>
        <fullName evidence="2">Uncharacterized protein</fullName>
    </submittedName>
</protein>